<comment type="similarity">
    <text evidence="1">Belongs to the transglycosylase Slt family.</text>
</comment>
<keyword evidence="5" id="KW-1185">Reference proteome</keyword>
<dbReference type="GO" id="GO:0008933">
    <property type="term" value="F:peptidoglycan lytic transglycosylase activity"/>
    <property type="evidence" value="ECO:0007669"/>
    <property type="project" value="InterPro"/>
</dbReference>
<dbReference type="InterPro" id="IPR000189">
    <property type="entry name" value="Transglyc_AS"/>
</dbReference>
<proteinExistence type="inferred from homology"/>
<dbReference type="RefSeq" id="WP_134083600.1">
    <property type="nucleotide sequence ID" value="NZ_SOQX01000004.1"/>
</dbReference>
<dbReference type="Pfam" id="PF01464">
    <property type="entry name" value="SLT"/>
    <property type="match status" value="1"/>
</dbReference>
<comment type="caution">
    <text evidence="4">The sequence shown here is derived from an EMBL/GenBank/DDBJ whole genome shotgun (WGS) entry which is preliminary data.</text>
</comment>
<dbReference type="Gene3D" id="1.10.530.10">
    <property type="match status" value="1"/>
</dbReference>
<protein>
    <submittedName>
        <fullName evidence="4">Transglycosylase-like protein with SLT domain</fullName>
    </submittedName>
</protein>
<dbReference type="PANTHER" id="PTHR37423">
    <property type="entry name" value="SOLUBLE LYTIC MUREIN TRANSGLYCOSYLASE-RELATED"/>
    <property type="match status" value="1"/>
</dbReference>
<dbReference type="InterPro" id="IPR008258">
    <property type="entry name" value="Transglycosylase_SLT_dom_1"/>
</dbReference>
<organism evidence="4 5">
    <name type="scientific">Thiohalophilus thiocyanatoxydans</name>
    <dbReference type="NCBI Taxonomy" id="381308"/>
    <lineage>
        <taxon>Bacteria</taxon>
        <taxon>Pseudomonadati</taxon>
        <taxon>Pseudomonadota</taxon>
        <taxon>Gammaproteobacteria</taxon>
        <taxon>Thiohalomonadales</taxon>
        <taxon>Thiohalophilaceae</taxon>
        <taxon>Thiohalophilus</taxon>
    </lineage>
</organism>
<dbReference type="EMBL" id="SOQX01000004">
    <property type="protein sequence ID" value="TDY01017.1"/>
    <property type="molecule type" value="Genomic_DNA"/>
</dbReference>
<dbReference type="CDD" id="cd00254">
    <property type="entry name" value="LT-like"/>
    <property type="match status" value="1"/>
</dbReference>
<dbReference type="GO" id="GO:0016020">
    <property type="term" value="C:membrane"/>
    <property type="evidence" value="ECO:0007669"/>
    <property type="project" value="InterPro"/>
</dbReference>
<dbReference type="OrthoDB" id="92254at2"/>
<name>A0A4R8ITL6_9GAMM</name>
<dbReference type="InterPro" id="IPR023346">
    <property type="entry name" value="Lysozyme-like_dom_sf"/>
</dbReference>
<dbReference type="SUPFAM" id="SSF53955">
    <property type="entry name" value="Lysozyme-like"/>
    <property type="match status" value="1"/>
</dbReference>
<feature type="signal peptide" evidence="2">
    <location>
        <begin position="1"/>
        <end position="23"/>
    </location>
</feature>
<evidence type="ECO:0000256" key="1">
    <source>
        <dbReference type="ARBA" id="ARBA00007734"/>
    </source>
</evidence>
<sequence>MKQGVTGIMLSLGLLWATGPAQAAEYYLYQLPDGSRTITDHPKLDSDHKLVCKSRNPVSLERYAAGHNSFNTAPAANYLRFENIIYTVANQHQIDAALIKAVIHTESFFNPNATSHKGASGLMQLMPATAERYGVTDLYSPQQNIEGGVRYLRDLMLRYPEQIKLTLAAYNAGEEAVDHYQGIPPYPETRKYVKKVLEKRAFYSNWP</sequence>
<dbReference type="Proteomes" id="UP000294914">
    <property type="component" value="Unassembled WGS sequence"/>
</dbReference>
<dbReference type="GO" id="GO:0000270">
    <property type="term" value="P:peptidoglycan metabolic process"/>
    <property type="evidence" value="ECO:0007669"/>
    <property type="project" value="InterPro"/>
</dbReference>
<evidence type="ECO:0000313" key="5">
    <source>
        <dbReference type="Proteomes" id="UP000294914"/>
    </source>
</evidence>
<evidence type="ECO:0000313" key="4">
    <source>
        <dbReference type="EMBL" id="TDY01017.1"/>
    </source>
</evidence>
<gene>
    <name evidence="4" type="ORF">EDC23_1763</name>
</gene>
<reference evidence="4 5" key="1">
    <citation type="submission" date="2019-03" db="EMBL/GenBank/DDBJ databases">
        <title>Genomic Encyclopedia of Type Strains, Phase IV (KMG-IV): sequencing the most valuable type-strain genomes for metagenomic binning, comparative biology and taxonomic classification.</title>
        <authorList>
            <person name="Goeker M."/>
        </authorList>
    </citation>
    <scope>NUCLEOTIDE SEQUENCE [LARGE SCALE GENOMIC DNA]</scope>
    <source>
        <strain evidence="4 5">DSM 16326</strain>
    </source>
</reference>
<dbReference type="PROSITE" id="PS00922">
    <property type="entry name" value="TRANSGLYCOSYLASE"/>
    <property type="match status" value="1"/>
</dbReference>
<dbReference type="PANTHER" id="PTHR37423:SF2">
    <property type="entry name" value="MEMBRANE-BOUND LYTIC MUREIN TRANSGLYCOSYLASE C"/>
    <property type="match status" value="1"/>
</dbReference>
<evidence type="ECO:0000256" key="2">
    <source>
        <dbReference type="SAM" id="SignalP"/>
    </source>
</evidence>
<feature type="domain" description="Transglycosylase SLT" evidence="3">
    <location>
        <begin position="89"/>
        <end position="184"/>
    </location>
</feature>
<evidence type="ECO:0000259" key="3">
    <source>
        <dbReference type="Pfam" id="PF01464"/>
    </source>
</evidence>
<keyword evidence="2" id="KW-0732">Signal</keyword>
<accession>A0A4R8ITL6</accession>
<feature type="chain" id="PRO_5021030107" evidence="2">
    <location>
        <begin position="24"/>
        <end position="207"/>
    </location>
</feature>
<dbReference type="AlphaFoldDB" id="A0A4R8ITL6"/>